<gene>
    <name evidence="9" type="ORF">NIES1031_09155</name>
</gene>
<keyword evidence="4 6" id="KW-0479">Metal-binding</keyword>
<keyword evidence="10" id="KW-1185">Reference proteome</keyword>
<dbReference type="InterPro" id="IPR016339">
    <property type="entry name" value="Hemoglobin_trunc_I"/>
</dbReference>
<dbReference type="SUPFAM" id="SSF46458">
    <property type="entry name" value="Globin-like"/>
    <property type="match status" value="1"/>
</dbReference>
<evidence type="ECO:0000256" key="3">
    <source>
        <dbReference type="ARBA" id="ARBA00022617"/>
    </source>
</evidence>
<dbReference type="GO" id="GO:0020037">
    <property type="term" value="F:heme binding"/>
    <property type="evidence" value="ECO:0007669"/>
    <property type="project" value="InterPro"/>
</dbReference>
<dbReference type="Proteomes" id="UP000185984">
    <property type="component" value="Unassembled WGS sequence"/>
</dbReference>
<organism evidence="9 10">
    <name type="scientific">Chroogloeocystis siderophila 5.2 s.c.1</name>
    <dbReference type="NCBI Taxonomy" id="247279"/>
    <lineage>
        <taxon>Bacteria</taxon>
        <taxon>Bacillati</taxon>
        <taxon>Cyanobacteriota</taxon>
        <taxon>Cyanophyceae</taxon>
        <taxon>Oscillatoriophycideae</taxon>
        <taxon>Chroococcales</taxon>
        <taxon>Chroococcaceae</taxon>
        <taxon>Chroogloeocystis</taxon>
    </lineage>
</organism>
<dbReference type="GO" id="GO:0046872">
    <property type="term" value="F:metal ion binding"/>
    <property type="evidence" value="ECO:0007669"/>
    <property type="project" value="UniProtKB-UniRule"/>
</dbReference>
<dbReference type="Pfam" id="PF01152">
    <property type="entry name" value="Bac_globin"/>
    <property type="match status" value="1"/>
</dbReference>
<feature type="binding site" description="distal binding residue" evidence="8">
    <location>
        <position position="48"/>
    </location>
    <ligand>
        <name>heme</name>
        <dbReference type="ChEBI" id="CHEBI:30413"/>
    </ligand>
    <ligandPart>
        <name>Fe</name>
        <dbReference type="ChEBI" id="CHEBI:18248"/>
    </ligandPart>
</feature>
<evidence type="ECO:0000256" key="8">
    <source>
        <dbReference type="PIRSR" id="PIRSR601486-1"/>
    </source>
</evidence>
<evidence type="ECO:0000313" key="9">
    <source>
        <dbReference type="EMBL" id="OKH27442.1"/>
    </source>
</evidence>
<dbReference type="RefSeq" id="WP_073549108.1">
    <property type="nucleotide sequence ID" value="NZ_CAWMVK010000040.1"/>
</dbReference>
<dbReference type="InterPro" id="IPR009050">
    <property type="entry name" value="Globin-like_sf"/>
</dbReference>
<dbReference type="AlphaFoldDB" id="A0A1U7HV22"/>
<proteinExistence type="inferred from homology"/>
<keyword evidence="5 6" id="KW-0408">Iron</keyword>
<keyword evidence="3 6" id="KW-0349">Heme</keyword>
<evidence type="ECO:0000256" key="1">
    <source>
        <dbReference type="ARBA" id="ARBA00009660"/>
    </source>
</evidence>
<evidence type="ECO:0000256" key="6">
    <source>
        <dbReference type="PIRNR" id="PIRNR002030"/>
    </source>
</evidence>
<evidence type="ECO:0000256" key="7">
    <source>
        <dbReference type="PIRSR" id="PIRSR002030-1"/>
    </source>
</evidence>
<feature type="binding site" description="distal binding residue" evidence="8">
    <location>
        <position position="72"/>
    </location>
    <ligand>
        <name>heme</name>
        <dbReference type="ChEBI" id="CHEBI:30413"/>
    </ligand>
    <ligandPart>
        <name>Fe</name>
        <dbReference type="ChEBI" id="CHEBI:18248"/>
    </ligandPart>
</feature>
<dbReference type="OrthoDB" id="9795814at2"/>
<reference evidence="9 10" key="1">
    <citation type="submission" date="2016-11" db="EMBL/GenBank/DDBJ databases">
        <title>Draft Genome Sequences of Nine Cyanobacterial Strains from Diverse Habitats.</title>
        <authorList>
            <person name="Zhu T."/>
            <person name="Hou S."/>
            <person name="Lu X."/>
            <person name="Hess W.R."/>
        </authorList>
    </citation>
    <scope>NUCLEOTIDE SEQUENCE [LARGE SCALE GENOMIC DNA]</scope>
    <source>
        <strain evidence="9 10">5.2 s.c.1</strain>
    </source>
</reference>
<dbReference type="STRING" id="247279.NIES1031_09155"/>
<dbReference type="InterPro" id="IPR001486">
    <property type="entry name" value="Hemoglobin_trunc"/>
</dbReference>
<dbReference type="Gene3D" id="1.10.490.10">
    <property type="entry name" value="Globins"/>
    <property type="match status" value="1"/>
</dbReference>
<comment type="similarity">
    <text evidence="1 6">Belongs to the truncated hemoglobin family. Group I subfamily.</text>
</comment>
<protein>
    <recommendedName>
        <fullName evidence="6">Group 1 truncated hemoglobin</fullName>
    </recommendedName>
</protein>
<dbReference type="EMBL" id="MRCC01000006">
    <property type="protein sequence ID" value="OKH27442.1"/>
    <property type="molecule type" value="Genomic_DNA"/>
</dbReference>
<evidence type="ECO:0000313" key="10">
    <source>
        <dbReference type="Proteomes" id="UP000185984"/>
    </source>
</evidence>
<evidence type="ECO:0000256" key="4">
    <source>
        <dbReference type="ARBA" id="ARBA00022723"/>
    </source>
</evidence>
<dbReference type="PIRSF" id="PIRSF002030">
    <property type="entry name" value="Globin_Protozoa/Cyanobacteria"/>
    <property type="match status" value="1"/>
</dbReference>
<dbReference type="CDD" id="cd00454">
    <property type="entry name" value="TrHb1_N"/>
    <property type="match status" value="1"/>
</dbReference>
<comment type="cofactor">
    <cofactor evidence="7">
        <name>heme</name>
        <dbReference type="ChEBI" id="CHEBI:30413"/>
    </cofactor>
    <text evidence="7">Binds 1 heme group per subunit.</text>
</comment>
<evidence type="ECO:0000256" key="5">
    <source>
        <dbReference type="ARBA" id="ARBA00023004"/>
    </source>
</evidence>
<keyword evidence="6" id="KW-0561">Oxygen transport</keyword>
<keyword evidence="2 6" id="KW-0813">Transport</keyword>
<sequence length="120" mass="13516">MQSATLYEKLGGEQAIKQVVDDFYTRVLADNTVNSFFAHTDMGKQRRHQTAFISFALGSPTPYKGRSMEKAHAGLNLQPEHFDAIVKHLSEALEVHHVPSDEINIILEHIANLKEAVLYK</sequence>
<evidence type="ECO:0000256" key="2">
    <source>
        <dbReference type="ARBA" id="ARBA00022448"/>
    </source>
</evidence>
<feature type="binding site" description="proximal binding residue" evidence="7">
    <location>
        <position position="72"/>
    </location>
    <ligand>
        <name>heme</name>
        <dbReference type="ChEBI" id="CHEBI:30413"/>
    </ligand>
    <ligandPart>
        <name>Fe</name>
        <dbReference type="ChEBI" id="CHEBI:18248"/>
    </ligandPart>
</feature>
<dbReference type="InterPro" id="IPR012292">
    <property type="entry name" value="Globin/Proto"/>
</dbReference>
<dbReference type="GO" id="GO:0019825">
    <property type="term" value="F:oxygen binding"/>
    <property type="evidence" value="ECO:0007669"/>
    <property type="project" value="InterPro"/>
</dbReference>
<dbReference type="GO" id="GO:0005344">
    <property type="term" value="F:oxygen carrier activity"/>
    <property type="evidence" value="ECO:0007669"/>
    <property type="project" value="UniProtKB-UniRule"/>
</dbReference>
<comment type="caution">
    <text evidence="9">The sequence shown here is derived from an EMBL/GenBank/DDBJ whole genome shotgun (WGS) entry which is preliminary data.</text>
</comment>
<name>A0A1U7HV22_9CHRO</name>
<accession>A0A1U7HV22</accession>